<organism evidence="1 2">
    <name type="scientific">Methylobacterium crusticola</name>
    <dbReference type="NCBI Taxonomy" id="1697972"/>
    <lineage>
        <taxon>Bacteria</taxon>
        <taxon>Pseudomonadati</taxon>
        <taxon>Pseudomonadota</taxon>
        <taxon>Alphaproteobacteria</taxon>
        <taxon>Hyphomicrobiales</taxon>
        <taxon>Methylobacteriaceae</taxon>
        <taxon>Methylobacterium</taxon>
    </lineage>
</organism>
<gene>
    <name evidence="1" type="ORF">OPKNFCMD_4815</name>
</gene>
<evidence type="ECO:0000313" key="2">
    <source>
        <dbReference type="Proteomes" id="UP001055167"/>
    </source>
</evidence>
<name>A0ABQ4R3B5_9HYPH</name>
<dbReference type="Proteomes" id="UP001055167">
    <property type="component" value="Unassembled WGS sequence"/>
</dbReference>
<evidence type="ECO:0000313" key="1">
    <source>
        <dbReference type="EMBL" id="GJD52053.1"/>
    </source>
</evidence>
<reference evidence="1" key="2">
    <citation type="submission" date="2021-08" db="EMBL/GenBank/DDBJ databases">
        <authorList>
            <person name="Tani A."/>
            <person name="Ola A."/>
            <person name="Ogura Y."/>
            <person name="Katsura K."/>
            <person name="Hayashi T."/>
        </authorList>
    </citation>
    <scope>NUCLEOTIDE SEQUENCE</scope>
    <source>
        <strain evidence="1">KCTC 52305</strain>
    </source>
</reference>
<comment type="caution">
    <text evidence="1">The sequence shown here is derived from an EMBL/GenBank/DDBJ whole genome shotgun (WGS) entry which is preliminary data.</text>
</comment>
<accession>A0ABQ4R3B5</accession>
<dbReference type="EMBL" id="BPQH01000016">
    <property type="protein sequence ID" value="GJD52053.1"/>
    <property type="molecule type" value="Genomic_DNA"/>
</dbReference>
<proteinExistence type="predicted"/>
<dbReference type="RefSeq" id="WP_128565585.1">
    <property type="nucleotide sequence ID" value="NZ_BPQH01000016.1"/>
</dbReference>
<sequence>MGCRSFREPVVVWLDPKHPEFGIRCIETVTDGLAALHRYDLGSARHGPSCRFWNEAAGALVRARAEPTADNIDRAHLAFERLVAEVAPVPPAIRRRVTPRSLLGLLTA</sequence>
<protein>
    <submittedName>
        <fullName evidence="1">Uncharacterized protein</fullName>
    </submittedName>
</protein>
<keyword evidence="2" id="KW-1185">Reference proteome</keyword>
<reference evidence="1" key="1">
    <citation type="journal article" date="2021" name="Front. Microbiol.">
        <title>Comprehensive Comparative Genomics and Phenotyping of Methylobacterium Species.</title>
        <authorList>
            <person name="Alessa O."/>
            <person name="Ogura Y."/>
            <person name="Fujitani Y."/>
            <person name="Takami H."/>
            <person name="Hayashi T."/>
            <person name="Sahin N."/>
            <person name="Tani A."/>
        </authorList>
    </citation>
    <scope>NUCLEOTIDE SEQUENCE</scope>
    <source>
        <strain evidence="1">KCTC 52305</strain>
    </source>
</reference>